<evidence type="ECO:0000313" key="1">
    <source>
        <dbReference type="EMBL" id="SHL20378.1"/>
    </source>
</evidence>
<sequence>MKKWEYSILKISMDLNDNDEIEVNNFGKEGWEIVSVTPITNSIVGGGSYTSSVIFTFKRELE</sequence>
<reference evidence="1 2" key="1">
    <citation type="submission" date="2016-11" db="EMBL/GenBank/DDBJ databases">
        <authorList>
            <person name="Jaros S."/>
            <person name="Januszkiewicz K."/>
            <person name="Wedrychowicz H."/>
        </authorList>
    </citation>
    <scope>NUCLEOTIDE SEQUENCE [LARGE SCALE GENOMIC DNA]</scope>
    <source>
        <strain evidence="1 2">DSM 15929</strain>
    </source>
</reference>
<organism evidence="1 2">
    <name type="scientific">Anaerocolumna jejuensis DSM 15929</name>
    <dbReference type="NCBI Taxonomy" id="1121322"/>
    <lineage>
        <taxon>Bacteria</taxon>
        <taxon>Bacillati</taxon>
        <taxon>Bacillota</taxon>
        <taxon>Clostridia</taxon>
        <taxon>Lachnospirales</taxon>
        <taxon>Lachnospiraceae</taxon>
        <taxon>Anaerocolumna</taxon>
    </lineage>
</organism>
<dbReference type="InterPro" id="IPR025234">
    <property type="entry name" value="YjzH-like"/>
</dbReference>
<evidence type="ECO:0000313" key="2">
    <source>
        <dbReference type="Proteomes" id="UP000184386"/>
    </source>
</evidence>
<proteinExistence type="predicted"/>
<dbReference type="RefSeq" id="WP_073279134.1">
    <property type="nucleotide sequence ID" value="NZ_FRAC01000026.1"/>
</dbReference>
<name>A0A1M6YQ52_9FIRM</name>
<dbReference type="STRING" id="1121322.SAMN02745136_04349"/>
<dbReference type="Pfam" id="PF13783">
    <property type="entry name" value="DUF4177"/>
    <property type="match status" value="1"/>
</dbReference>
<dbReference type="OrthoDB" id="5432776at2"/>
<keyword evidence="2" id="KW-1185">Reference proteome</keyword>
<dbReference type="EMBL" id="FRAC01000026">
    <property type="protein sequence ID" value="SHL20378.1"/>
    <property type="molecule type" value="Genomic_DNA"/>
</dbReference>
<protein>
    <recommendedName>
        <fullName evidence="3">DUF4177 domain-containing protein</fullName>
    </recommendedName>
</protein>
<accession>A0A1M6YQ52</accession>
<dbReference type="Proteomes" id="UP000184386">
    <property type="component" value="Unassembled WGS sequence"/>
</dbReference>
<gene>
    <name evidence="1" type="ORF">SAMN02745136_04349</name>
</gene>
<dbReference type="AlphaFoldDB" id="A0A1M6YQ52"/>
<evidence type="ECO:0008006" key="3">
    <source>
        <dbReference type="Google" id="ProtNLM"/>
    </source>
</evidence>